<accession>A0ABS8DZD9</accession>
<evidence type="ECO:0000313" key="2">
    <source>
        <dbReference type="Proteomes" id="UP001520654"/>
    </source>
</evidence>
<organism evidence="1 2">
    <name type="scientific">Streptomyces flavotricini</name>
    <dbReference type="NCBI Taxonomy" id="66888"/>
    <lineage>
        <taxon>Bacteria</taxon>
        <taxon>Bacillati</taxon>
        <taxon>Actinomycetota</taxon>
        <taxon>Actinomycetes</taxon>
        <taxon>Kitasatosporales</taxon>
        <taxon>Streptomycetaceae</taxon>
        <taxon>Streptomyces</taxon>
    </lineage>
</organism>
<evidence type="ECO:0000313" key="1">
    <source>
        <dbReference type="EMBL" id="MCC0093712.1"/>
    </source>
</evidence>
<comment type="caution">
    <text evidence="1">The sequence shown here is derived from an EMBL/GenBank/DDBJ whole genome shotgun (WGS) entry which is preliminary data.</text>
</comment>
<protein>
    <submittedName>
        <fullName evidence="1">PqqD family protein</fullName>
    </submittedName>
</protein>
<proteinExistence type="predicted"/>
<reference evidence="1 2" key="1">
    <citation type="submission" date="2021-08" db="EMBL/GenBank/DDBJ databases">
        <title>Genomic Architecture of Streptomyces flavotricini NGL1 and Streptomyces erythrochromogenes HMS4 With Differential Plant Beneficial attributes and laccase production capabilities.</title>
        <authorList>
            <person name="Salwan R."/>
            <person name="Kaur R."/>
            <person name="Sharma V."/>
        </authorList>
    </citation>
    <scope>NUCLEOTIDE SEQUENCE [LARGE SCALE GENOMIC DNA]</scope>
    <source>
        <strain evidence="1 2">NGL1</strain>
    </source>
</reference>
<gene>
    <name evidence="1" type="ORF">K7B10_02680</name>
</gene>
<sequence length="102" mass="10988">MLEALEADLNEEDDMRIVAADGVTGTALADGRMKVRTAERGEFRCSPVGSAMWVALRVNDGFLDLAASSLADAWQTDEDKVRTAMNAWAERLMDAGLLKAAA</sequence>
<dbReference type="Proteomes" id="UP001520654">
    <property type="component" value="Unassembled WGS sequence"/>
</dbReference>
<dbReference type="EMBL" id="JAINUL010000001">
    <property type="protein sequence ID" value="MCC0093712.1"/>
    <property type="molecule type" value="Genomic_DNA"/>
</dbReference>
<keyword evidence="2" id="KW-1185">Reference proteome</keyword>
<dbReference type="RefSeq" id="WP_229334342.1">
    <property type="nucleotide sequence ID" value="NZ_JAINUL010000001.1"/>
</dbReference>
<name>A0ABS8DZD9_9ACTN</name>